<protein>
    <submittedName>
        <fullName evidence="2">Beta propeller repeat domain-containing protein, WD40-like protein</fullName>
    </submittedName>
</protein>
<sequence>MRKYITFTLIFVITIVCILQSPITFASNNFVGLDPSIDISPNDDRIVFSYYQKGVASIYTSKIDGTDVVQLTKDEEEKNSHLYPVYSSDGSKIMFISTPKSQTSLESSIWIMDQDGSNKKEIMKADGFINKAVFSPDQNRIYFSKSTSYKNFSPIARKSHHGFDIYSISIDGKDLKQLTFDKSYNLGSLNITPGGNALIFTKFEEYEETIYLLQLDGSKKIDTIEPKNLKKSSLYYPALSQDDKFLTFSTVSNERGIFHYDLFIMNLETKESKQVTDLKSHASRPVYFHNSNKILFSQDMNWAKNPSKYEIRILDIDSSNTDTGKYNIEKININIPSK</sequence>
<dbReference type="eggNOG" id="COG0823">
    <property type="taxonomic scope" value="Bacteria"/>
</dbReference>
<dbReference type="AlphaFoldDB" id="K0AY01"/>
<dbReference type="KEGG" id="cad:Curi_c05830"/>
<comment type="similarity">
    <text evidence="1">Belongs to the TolB family.</text>
</comment>
<dbReference type="HOGENOM" id="CLU_811126_0_0_9"/>
<dbReference type="PANTHER" id="PTHR36842">
    <property type="entry name" value="PROTEIN TOLB HOMOLOG"/>
    <property type="match status" value="1"/>
</dbReference>
<keyword evidence="3" id="KW-1185">Reference proteome</keyword>
<dbReference type="RefSeq" id="WP_014966794.1">
    <property type="nucleotide sequence ID" value="NC_018664.1"/>
</dbReference>
<accession>K0AY01</accession>
<evidence type="ECO:0000313" key="3">
    <source>
        <dbReference type="Proteomes" id="UP000006094"/>
    </source>
</evidence>
<organism evidence="2 3">
    <name type="scientific">Gottschalkia acidurici (strain ATCC 7906 / DSM 604 / BCRC 14475 / CIP 104303 / KCTC 5404 / NCIMB 10678 / 9a)</name>
    <name type="common">Clostridium acidurici</name>
    <dbReference type="NCBI Taxonomy" id="1128398"/>
    <lineage>
        <taxon>Bacteria</taxon>
        <taxon>Bacillati</taxon>
        <taxon>Bacillota</taxon>
        <taxon>Tissierellia</taxon>
        <taxon>Tissierellales</taxon>
        <taxon>Gottschalkiaceae</taxon>
        <taxon>Gottschalkia</taxon>
    </lineage>
</organism>
<evidence type="ECO:0000313" key="2">
    <source>
        <dbReference type="EMBL" id="AFS77657.1"/>
    </source>
</evidence>
<name>K0AY01_GOTA9</name>
<dbReference type="OrthoDB" id="2386786at2"/>
<dbReference type="SUPFAM" id="SSF69304">
    <property type="entry name" value="Tricorn protease N-terminal domain"/>
    <property type="match status" value="1"/>
</dbReference>
<dbReference type="InterPro" id="IPR011659">
    <property type="entry name" value="WD40"/>
</dbReference>
<dbReference type="Proteomes" id="UP000006094">
    <property type="component" value="Chromosome"/>
</dbReference>
<dbReference type="Pfam" id="PF07676">
    <property type="entry name" value="PD40"/>
    <property type="match status" value="1"/>
</dbReference>
<dbReference type="InterPro" id="IPR011042">
    <property type="entry name" value="6-blade_b-propeller_TolB-like"/>
</dbReference>
<gene>
    <name evidence="2" type="ordered locus">Curi_c05830</name>
</gene>
<dbReference type="Gene3D" id="2.120.10.30">
    <property type="entry name" value="TolB, C-terminal domain"/>
    <property type="match status" value="2"/>
</dbReference>
<dbReference type="PANTHER" id="PTHR36842:SF1">
    <property type="entry name" value="PROTEIN TOLB"/>
    <property type="match status" value="1"/>
</dbReference>
<evidence type="ECO:0000256" key="1">
    <source>
        <dbReference type="ARBA" id="ARBA00009820"/>
    </source>
</evidence>
<reference evidence="2 3" key="1">
    <citation type="journal article" date="2012" name="PLoS ONE">
        <title>The purine-utilizing bacterium Clostridium acidurici 9a: a genome-guided metabolic reconsideration.</title>
        <authorList>
            <person name="Hartwich K."/>
            <person name="Poehlein A."/>
            <person name="Daniel R."/>
        </authorList>
    </citation>
    <scope>NUCLEOTIDE SEQUENCE [LARGE SCALE GENOMIC DNA]</scope>
    <source>
        <strain evidence="3">ATCC 7906 / DSM 604 / BCRC 14475 / CIP 104303 / KCTC 5404 / NCIMB 10678 / 9a</strain>
    </source>
</reference>
<dbReference type="STRING" id="1128398.Curi_c05830"/>
<dbReference type="EMBL" id="CP003326">
    <property type="protein sequence ID" value="AFS77657.1"/>
    <property type="molecule type" value="Genomic_DNA"/>
</dbReference>
<proteinExistence type="inferred from homology"/>